<dbReference type="AlphaFoldDB" id="A0A9W5YF60"/>
<accession>A0A9W5YF60</accession>
<evidence type="ECO:0000259" key="1">
    <source>
        <dbReference type="Pfam" id="PF00535"/>
    </source>
</evidence>
<dbReference type="EMBL" id="BRLB01000012">
    <property type="protein sequence ID" value="GKX30819.1"/>
    <property type="molecule type" value="Genomic_DNA"/>
</dbReference>
<dbReference type="InterPro" id="IPR001173">
    <property type="entry name" value="Glyco_trans_2-like"/>
</dbReference>
<proteinExistence type="predicted"/>
<dbReference type="GO" id="GO:0016740">
    <property type="term" value="F:transferase activity"/>
    <property type="evidence" value="ECO:0007669"/>
    <property type="project" value="UniProtKB-KW"/>
</dbReference>
<keyword evidence="2" id="KW-0808">Transferase</keyword>
<evidence type="ECO:0000313" key="2">
    <source>
        <dbReference type="EMBL" id="GKX30819.1"/>
    </source>
</evidence>
<organism evidence="2 3">
    <name type="scientific">Vallitalea longa</name>
    <dbReference type="NCBI Taxonomy" id="2936439"/>
    <lineage>
        <taxon>Bacteria</taxon>
        <taxon>Bacillati</taxon>
        <taxon>Bacillota</taxon>
        <taxon>Clostridia</taxon>
        <taxon>Lachnospirales</taxon>
        <taxon>Vallitaleaceae</taxon>
        <taxon>Vallitalea</taxon>
    </lineage>
</organism>
<keyword evidence="3" id="KW-1185">Reference proteome</keyword>
<comment type="caution">
    <text evidence="2">The sequence shown here is derived from an EMBL/GenBank/DDBJ whole genome shotgun (WGS) entry which is preliminary data.</text>
</comment>
<dbReference type="InterPro" id="IPR029044">
    <property type="entry name" value="Nucleotide-diphossugar_trans"/>
</dbReference>
<protein>
    <submittedName>
        <fullName evidence="2">Glycosyl transferase</fullName>
    </submittedName>
</protein>
<feature type="domain" description="Glycosyltransferase 2-like" evidence="1">
    <location>
        <begin position="6"/>
        <end position="140"/>
    </location>
</feature>
<dbReference type="SUPFAM" id="SSF53448">
    <property type="entry name" value="Nucleotide-diphospho-sugar transferases"/>
    <property type="match status" value="1"/>
</dbReference>
<reference evidence="2" key="1">
    <citation type="submission" date="2022-06" db="EMBL/GenBank/DDBJ databases">
        <title>Vallitalea longa sp. nov., an anaerobic bacterium isolated from marine sediment.</title>
        <authorList>
            <person name="Hirano S."/>
            <person name="Terahara T."/>
            <person name="Mori K."/>
            <person name="Hamada M."/>
            <person name="Matsumoto R."/>
            <person name="Kobayashi T."/>
        </authorList>
    </citation>
    <scope>NUCLEOTIDE SEQUENCE</scope>
    <source>
        <strain evidence="2">SH18-1</strain>
    </source>
</reference>
<sequence length="290" mass="34515">MQVPIVCFVTFNRLGLTVKNLTALLKSTDDFELHIVDNNSTDDTWKYIRGIKDKRMKSRKRFNINYGVVYAINYVLSKRKKDQYFILIENDVCIETQDFVTKFMETMDTFQDVGLLGCARKNFFEQKGIKPKKITQKGLSYYKYDMIIGCFNCIRPEVFDYIGYWNEETYAADQDMSSRINKYTPYVTGYAASIELNQTQYISCDQCLYRKECSLINQNRTCFNIHRKNYSHDKFAESLQEKKKMYYQQLRNGKRTIYCASIHDTESMRKHYYDIKMAHDNFNFFKKNGN</sequence>
<dbReference type="Proteomes" id="UP001144256">
    <property type="component" value="Unassembled WGS sequence"/>
</dbReference>
<dbReference type="Gene3D" id="3.90.550.10">
    <property type="entry name" value="Spore Coat Polysaccharide Biosynthesis Protein SpsA, Chain A"/>
    <property type="match status" value="1"/>
</dbReference>
<gene>
    <name evidence="2" type="ORF">SH1V18_32990</name>
</gene>
<dbReference type="Pfam" id="PF00535">
    <property type="entry name" value="Glycos_transf_2"/>
    <property type="match status" value="1"/>
</dbReference>
<evidence type="ECO:0000313" key="3">
    <source>
        <dbReference type="Proteomes" id="UP001144256"/>
    </source>
</evidence>
<name>A0A9W5YF60_9FIRM</name>